<feature type="compositionally biased region" description="Basic and acidic residues" evidence="1">
    <location>
        <begin position="458"/>
        <end position="467"/>
    </location>
</feature>
<evidence type="ECO:0000313" key="2">
    <source>
        <dbReference type="EMBL" id="MEK0306895.1"/>
    </source>
</evidence>
<feature type="region of interest" description="Disordered" evidence="1">
    <location>
        <begin position="315"/>
        <end position="334"/>
    </location>
</feature>
<gene>
    <name evidence="2" type="ORF">V8P97_05385</name>
</gene>
<evidence type="ECO:0000256" key="1">
    <source>
        <dbReference type="SAM" id="MobiDB-lite"/>
    </source>
</evidence>
<evidence type="ECO:0000313" key="3">
    <source>
        <dbReference type="Proteomes" id="UP001373159"/>
    </source>
</evidence>
<name>A0ABU8ZNT4_9BIFI</name>
<proteinExistence type="predicted"/>
<protein>
    <submittedName>
        <fullName evidence="2">DivIVA domain-containing protein</fullName>
    </submittedName>
</protein>
<feature type="region of interest" description="Disordered" evidence="1">
    <location>
        <begin position="479"/>
        <end position="502"/>
    </location>
</feature>
<organism evidence="2 3">
    <name type="scientific">Bifidobacterium favimelis</name>
    <dbReference type="NCBI Taxonomy" id="3122979"/>
    <lineage>
        <taxon>Bacteria</taxon>
        <taxon>Bacillati</taxon>
        <taxon>Actinomycetota</taxon>
        <taxon>Actinomycetes</taxon>
        <taxon>Bifidobacteriales</taxon>
        <taxon>Bifidobacteriaceae</taxon>
        <taxon>Bifidobacterium</taxon>
    </lineage>
</organism>
<sequence length="502" mass="54000">MRSRTKFTGKKGQEVDVLMAAESESRRNEATIARSGKHKWGYDIRQVDEFLEKAHSLYESDEPKLTPGDIANASFDMRKNGYIIPQVDSALARLQRAVCDKWTSWEINRLGRARWYAGAVASQKALSDHAARGKKNLFDPGLPGKPSYDRKQVDRLVGQIIDRTAIELKLGQDGAGPEDKLVDITSDLVANVIFTQRKGARGYDERQVDYYLSKAVELLQQLESCARLGLADMAGAGTEQYRPVPAPSFTPNSAGADSQGMSAQAGQTGVLPPLGNPSASETEVIKPLFATPAQREWEGTMIDDRPHQPVSQETQAYAPTPLPPDSGSSRTVQPQDDFANLHREEAAIFEAPAPSPAYPADSAQAGTPSLGALAQSVGANRGRNQQDVSTPAGDGYGQGQDSQEASRGPSQPPTQVSSTLPPAPSPAVPMPPSQPAPPAGREDVRKSDGQAADGSEQAAKEDPDKYLDSLLKVDMPKMDLDIPDLSFPGFDQSDGTDDKHDA</sequence>
<dbReference type="InterPro" id="IPR019932">
    <property type="entry name" value="CHP03543"/>
</dbReference>
<dbReference type="EMBL" id="JBANBB010000001">
    <property type="protein sequence ID" value="MEK0306895.1"/>
    <property type="molecule type" value="Genomic_DNA"/>
</dbReference>
<dbReference type="Proteomes" id="UP001373159">
    <property type="component" value="Unassembled WGS sequence"/>
</dbReference>
<feature type="compositionally biased region" description="Pro residues" evidence="1">
    <location>
        <begin position="421"/>
        <end position="438"/>
    </location>
</feature>
<feature type="region of interest" description="Disordered" evidence="1">
    <location>
        <begin position="339"/>
        <end position="467"/>
    </location>
</feature>
<comment type="caution">
    <text evidence="2">The sequence shown here is derived from an EMBL/GenBank/DDBJ whole genome shotgun (WGS) entry which is preliminary data.</text>
</comment>
<dbReference type="NCBIfam" id="TIGR03544">
    <property type="entry name" value="DivI1A_domain"/>
    <property type="match status" value="2"/>
</dbReference>
<keyword evidence="3" id="KW-1185">Reference proteome</keyword>
<dbReference type="RefSeq" id="WP_340469463.1">
    <property type="nucleotide sequence ID" value="NZ_JBANBB010000001.1"/>
</dbReference>
<reference evidence="2 3" key="1">
    <citation type="submission" date="2024-02" db="EMBL/GenBank/DDBJ databases">
        <title>Bifidobacterium honeyensis sp. nov., isolated from the comb honey.</title>
        <authorList>
            <person name="Liu W."/>
            <person name="Li Y."/>
        </authorList>
    </citation>
    <scope>NUCLEOTIDE SEQUENCE [LARGE SCALE GENOMIC DNA]</scope>
    <source>
        <strain evidence="2 3">IMAU50988</strain>
    </source>
</reference>
<feature type="region of interest" description="Disordered" evidence="1">
    <location>
        <begin position="239"/>
        <end position="280"/>
    </location>
</feature>
<feature type="compositionally biased region" description="Polar residues" evidence="1">
    <location>
        <begin position="399"/>
        <end position="416"/>
    </location>
</feature>
<feature type="compositionally biased region" description="Polar residues" evidence="1">
    <location>
        <begin position="249"/>
        <end position="267"/>
    </location>
</feature>
<dbReference type="InterPro" id="IPR019933">
    <property type="entry name" value="DivIVA_domain"/>
</dbReference>
<accession>A0ABU8ZNT4</accession>
<dbReference type="NCBIfam" id="TIGR03543">
    <property type="entry name" value="divI1A_rptt_fam"/>
    <property type="match status" value="1"/>
</dbReference>